<dbReference type="InterPro" id="IPR001310">
    <property type="entry name" value="Histidine_triad_HIT"/>
</dbReference>
<dbReference type="PROSITE" id="PS00892">
    <property type="entry name" value="HIT_1"/>
    <property type="match status" value="1"/>
</dbReference>
<reference evidence="5 6" key="1">
    <citation type="submission" date="2016-02" db="EMBL/GenBank/DDBJ databases">
        <title>Genome sequence of Moorella mulderi DSM 14980.</title>
        <authorList>
            <person name="Poehlein A."/>
            <person name="Daniel R."/>
        </authorList>
    </citation>
    <scope>NUCLEOTIDE SEQUENCE [LARGE SCALE GENOMIC DNA]</scope>
    <source>
        <strain evidence="5 6">DSM 14980</strain>
    </source>
</reference>
<dbReference type="InterPro" id="IPR036265">
    <property type="entry name" value="HIT-like_sf"/>
</dbReference>
<dbReference type="InterPro" id="IPR011146">
    <property type="entry name" value="HIT-like"/>
</dbReference>
<protein>
    <submittedName>
        <fullName evidence="5">HIT-like protein</fullName>
        <ecNumber evidence="5">3.-.-.-</ecNumber>
    </submittedName>
</protein>
<gene>
    <name evidence="5" type="ORF">MOMUL_26890</name>
</gene>
<dbReference type="Gene3D" id="3.30.428.10">
    <property type="entry name" value="HIT-like"/>
    <property type="match status" value="1"/>
</dbReference>
<feature type="domain" description="HIT" evidence="4">
    <location>
        <begin position="6"/>
        <end position="114"/>
    </location>
</feature>
<dbReference type="AlphaFoldDB" id="A0A151ATM1"/>
<evidence type="ECO:0000256" key="2">
    <source>
        <dbReference type="PIRSR" id="PIRSR601310-3"/>
    </source>
</evidence>
<dbReference type="Proteomes" id="UP000075670">
    <property type="component" value="Unassembled WGS sequence"/>
</dbReference>
<name>A0A151ATM1_9FIRM</name>
<accession>A0A151ATM1</accession>
<comment type="caution">
    <text evidence="5">The sequence shown here is derived from an EMBL/GenBank/DDBJ whole genome shotgun (WGS) entry which is preliminary data.</text>
</comment>
<organism evidence="5 6">
    <name type="scientific">Moorella mulderi DSM 14980</name>
    <dbReference type="NCBI Taxonomy" id="1122241"/>
    <lineage>
        <taxon>Bacteria</taxon>
        <taxon>Bacillati</taxon>
        <taxon>Bacillota</taxon>
        <taxon>Clostridia</taxon>
        <taxon>Neomoorellales</taxon>
        <taxon>Neomoorellaceae</taxon>
        <taxon>Neomoorella</taxon>
    </lineage>
</organism>
<dbReference type="RefSeq" id="WP_054937325.1">
    <property type="nucleotide sequence ID" value="NZ_LTBC01000016.1"/>
</dbReference>
<dbReference type="GO" id="GO:0016787">
    <property type="term" value="F:hydrolase activity"/>
    <property type="evidence" value="ECO:0007669"/>
    <property type="project" value="UniProtKB-KW"/>
</dbReference>
<proteinExistence type="predicted"/>
<dbReference type="EMBL" id="LTBC01000016">
    <property type="protein sequence ID" value="KYH31014.1"/>
    <property type="molecule type" value="Genomic_DNA"/>
</dbReference>
<evidence type="ECO:0000256" key="1">
    <source>
        <dbReference type="PIRSR" id="PIRSR601310-1"/>
    </source>
</evidence>
<dbReference type="CDD" id="cd01276">
    <property type="entry name" value="PKCI_related"/>
    <property type="match status" value="1"/>
</dbReference>
<keyword evidence="6" id="KW-1185">Reference proteome</keyword>
<dbReference type="InterPro" id="IPR019808">
    <property type="entry name" value="Histidine_triad_CS"/>
</dbReference>
<feature type="short sequence motif" description="Histidine triad motif" evidence="2 3">
    <location>
        <begin position="99"/>
        <end position="103"/>
    </location>
</feature>
<evidence type="ECO:0000259" key="4">
    <source>
        <dbReference type="PROSITE" id="PS51084"/>
    </source>
</evidence>
<dbReference type="PATRIC" id="fig|1122241.3.peg.2859"/>
<evidence type="ECO:0000256" key="3">
    <source>
        <dbReference type="PROSITE-ProRule" id="PRU00464"/>
    </source>
</evidence>
<dbReference type="Pfam" id="PF01230">
    <property type="entry name" value="HIT"/>
    <property type="match status" value="1"/>
</dbReference>
<dbReference type="PRINTS" id="PR00332">
    <property type="entry name" value="HISTRIAD"/>
</dbReference>
<dbReference type="PANTHER" id="PTHR23089">
    <property type="entry name" value="HISTIDINE TRIAD HIT PROTEIN"/>
    <property type="match status" value="1"/>
</dbReference>
<sequence>MAEECIFCRIARGQLPAEVVYQDEQVVAFKDIRPVAPVHILIIPRKHIPDLTAITPADKELLGHIHLVAVQIARELGLAERGFRLVNNCKEEGGQVVYHLHFHLLGGRQLRILG</sequence>
<dbReference type="SUPFAM" id="SSF54197">
    <property type="entry name" value="HIT-like"/>
    <property type="match status" value="1"/>
</dbReference>
<dbReference type="OrthoDB" id="9784774at2"/>
<dbReference type="PROSITE" id="PS51084">
    <property type="entry name" value="HIT_2"/>
    <property type="match status" value="1"/>
</dbReference>
<evidence type="ECO:0000313" key="6">
    <source>
        <dbReference type="Proteomes" id="UP000075670"/>
    </source>
</evidence>
<evidence type="ECO:0000313" key="5">
    <source>
        <dbReference type="EMBL" id="KYH31014.1"/>
    </source>
</evidence>
<dbReference type="EC" id="3.-.-.-" evidence="5"/>
<keyword evidence="5" id="KW-0378">Hydrolase</keyword>
<feature type="active site" description="Tele-AMP-histidine intermediate" evidence="1">
    <location>
        <position position="101"/>
    </location>
</feature>